<feature type="compositionally biased region" description="Polar residues" evidence="1">
    <location>
        <begin position="813"/>
        <end position="823"/>
    </location>
</feature>
<feature type="compositionally biased region" description="Basic residues" evidence="1">
    <location>
        <begin position="798"/>
        <end position="812"/>
    </location>
</feature>
<dbReference type="RefSeq" id="XP_002112087.1">
    <property type="nucleotide sequence ID" value="XM_002112051.1"/>
</dbReference>
<dbReference type="GeneID" id="6752804"/>
<feature type="region of interest" description="Disordered" evidence="1">
    <location>
        <begin position="124"/>
        <end position="231"/>
    </location>
</feature>
<dbReference type="STRING" id="10228.B3RVT9"/>
<dbReference type="CTD" id="6752804"/>
<evidence type="ECO:0000313" key="2">
    <source>
        <dbReference type="EMBL" id="EDV26054.1"/>
    </source>
</evidence>
<dbReference type="Proteomes" id="UP000009022">
    <property type="component" value="Unassembled WGS sequence"/>
</dbReference>
<gene>
    <name evidence="2" type="ORF">TRIADDRAFT_55772</name>
</gene>
<feature type="compositionally biased region" description="Polar residues" evidence="1">
    <location>
        <begin position="139"/>
        <end position="173"/>
    </location>
</feature>
<organism evidence="2 3">
    <name type="scientific">Trichoplax adhaerens</name>
    <name type="common">Trichoplax reptans</name>
    <dbReference type="NCBI Taxonomy" id="10228"/>
    <lineage>
        <taxon>Eukaryota</taxon>
        <taxon>Metazoa</taxon>
        <taxon>Placozoa</taxon>
        <taxon>Uniplacotomia</taxon>
        <taxon>Trichoplacea</taxon>
        <taxon>Trichoplacidae</taxon>
        <taxon>Trichoplax</taxon>
    </lineage>
</organism>
<dbReference type="HOGENOM" id="CLU_323751_0_0_1"/>
<proteinExistence type="predicted"/>
<keyword evidence="3" id="KW-1185">Reference proteome</keyword>
<dbReference type="EMBL" id="DS985244">
    <property type="protein sequence ID" value="EDV26054.1"/>
    <property type="molecule type" value="Genomic_DNA"/>
</dbReference>
<dbReference type="InParanoid" id="B3RVT9"/>
<feature type="compositionally biased region" description="Basic residues" evidence="1">
    <location>
        <begin position="736"/>
        <end position="746"/>
    </location>
</feature>
<reference evidence="2 3" key="1">
    <citation type="journal article" date="2008" name="Nature">
        <title>The Trichoplax genome and the nature of placozoans.</title>
        <authorList>
            <person name="Srivastava M."/>
            <person name="Begovic E."/>
            <person name="Chapman J."/>
            <person name="Putnam N.H."/>
            <person name="Hellsten U."/>
            <person name="Kawashima T."/>
            <person name="Kuo A."/>
            <person name="Mitros T."/>
            <person name="Salamov A."/>
            <person name="Carpenter M.L."/>
            <person name="Signorovitch A.Y."/>
            <person name="Moreno M.A."/>
            <person name="Kamm K."/>
            <person name="Grimwood J."/>
            <person name="Schmutz J."/>
            <person name="Shapiro H."/>
            <person name="Grigoriev I.V."/>
            <person name="Buss L.W."/>
            <person name="Schierwater B."/>
            <person name="Dellaporta S.L."/>
            <person name="Rokhsar D.S."/>
        </authorList>
    </citation>
    <scope>NUCLEOTIDE SEQUENCE [LARGE SCALE GENOMIC DNA]</scope>
    <source>
        <strain evidence="2 3">Grell-BS-1999</strain>
    </source>
</reference>
<dbReference type="KEGG" id="tad:TRIADDRAFT_55772"/>
<feature type="compositionally biased region" description="Basic and acidic residues" evidence="1">
    <location>
        <begin position="175"/>
        <end position="185"/>
    </location>
</feature>
<feature type="region of interest" description="Disordered" evidence="1">
    <location>
        <begin position="790"/>
        <end position="893"/>
    </location>
</feature>
<feature type="compositionally biased region" description="Basic and acidic residues" evidence="1">
    <location>
        <begin position="124"/>
        <end position="133"/>
    </location>
</feature>
<protein>
    <submittedName>
        <fullName evidence="2">Uncharacterized protein</fullName>
    </submittedName>
</protein>
<feature type="region of interest" description="Disordered" evidence="1">
    <location>
        <begin position="730"/>
        <end position="750"/>
    </location>
</feature>
<dbReference type="AlphaFoldDB" id="B3RVT9"/>
<evidence type="ECO:0000256" key="1">
    <source>
        <dbReference type="SAM" id="MobiDB-lite"/>
    </source>
</evidence>
<evidence type="ECO:0000313" key="3">
    <source>
        <dbReference type="Proteomes" id="UP000009022"/>
    </source>
</evidence>
<feature type="region of interest" description="Disordered" evidence="1">
    <location>
        <begin position="609"/>
        <end position="633"/>
    </location>
</feature>
<sequence>MESQMSHHPQSYKWTMQTKSNHNDRYQLDPVEAVQRKLKLDHHHFSLNNHHSTKHIDQERKAHPSMLLRSYANHQQKQTIANSISNNYHEKKSKSQHTANHQKELQMAKEDIEANEKLSELRNRVNQSKENKSAKQLIDPSNLNGNNHQDESPQSNGNDSTTNQCSLFVNDQSPENDKLKRQQTEDKEETSDDSNKDRQGKKATHDNEGINNKRPSDQDKNDTHENSQQDQLLLRHQQNHKDDSVEKSFVPFVRQKNKVNEQSQQSNKTPQLKDMHLHHAANNKRLLNAINQDTPAPMTDIQQYWQNKMILQQNRPDLIDPRFEQEMLARNLLHSQLAANNSVKNIDPAILQQFYANYQSQIANNNNQANTAVINAIGQQLHPSYLSQLELASQQGLALYPGLAGHPNLLQTNPYLKAHQINGITEANALQELEYQRYLAMMYPSLLHRREGENLPINHPLMSPDLAQFPSAHGELLPGMQQYPLAAVNGASSGAIPNGLPPDVAAQLQYSYMMQQAALNGQRNSALHPYVQSNMESELLLELERQRQFSMRNEYADTANDNSNSKASKIDEQLSRLQREEMLWMKKQQQIKEEKIRKQQQRQQLINSNYKQVNKEKKEKNSAASNASSPVQRVKIEVADQVNQVNNNIKENADSNWTNTSSKPVKLVTPDVKGSTFTVGEIMGFKESTKNIKNADTESKVNNRSTQFSEEDKPTMKDSKCLLLQYINSTSEHKGSTRKRKAAHHPQSKDGANKKIFYMAKLGLVPCGDEKVIREEFEVKRNKRRLKAMEASLASGRIRNRKLRKRSNHNQKQKLSTNKSKSASNHRKLIVKVDFARRSSPDMTIFPKSSSSSDSDQPTSRSPYMPITEPITPPDASLRSNLPSRFQPFYLRS</sequence>
<accession>B3RVT9</accession>
<feature type="compositionally biased region" description="Basic and acidic residues" evidence="1">
    <location>
        <begin position="193"/>
        <end position="208"/>
    </location>
</feature>
<dbReference type="GO" id="GO:0005634">
    <property type="term" value="C:nucleus"/>
    <property type="evidence" value="ECO:0000318"/>
    <property type="project" value="GO_Central"/>
</dbReference>
<feature type="compositionally biased region" description="Basic and acidic residues" evidence="1">
    <location>
        <begin position="214"/>
        <end position="227"/>
    </location>
</feature>
<name>B3RVT9_TRIAD</name>
<dbReference type="PhylomeDB" id="B3RVT9"/>